<protein>
    <recommendedName>
        <fullName evidence="5">DUF4878 domain-containing protein</fullName>
    </recommendedName>
</protein>
<feature type="region of interest" description="Disordered" evidence="1">
    <location>
        <begin position="71"/>
        <end position="98"/>
    </location>
</feature>
<dbReference type="EMBL" id="JBHSKF010000001">
    <property type="protein sequence ID" value="MFC5285912.1"/>
    <property type="molecule type" value="Genomic_DNA"/>
</dbReference>
<keyword evidence="2" id="KW-0472">Membrane</keyword>
<evidence type="ECO:0000256" key="2">
    <source>
        <dbReference type="SAM" id="Phobius"/>
    </source>
</evidence>
<dbReference type="RefSeq" id="WP_378243288.1">
    <property type="nucleotide sequence ID" value="NZ_JBHSKF010000001.1"/>
</dbReference>
<keyword evidence="2" id="KW-1133">Transmembrane helix</keyword>
<feature type="transmembrane region" description="Helical" evidence="2">
    <location>
        <begin position="42"/>
        <end position="68"/>
    </location>
</feature>
<reference evidence="4" key="1">
    <citation type="journal article" date="2019" name="Int. J. Syst. Evol. Microbiol.">
        <title>The Global Catalogue of Microorganisms (GCM) 10K type strain sequencing project: providing services to taxonomists for standard genome sequencing and annotation.</title>
        <authorList>
            <consortium name="The Broad Institute Genomics Platform"/>
            <consortium name="The Broad Institute Genome Sequencing Center for Infectious Disease"/>
            <person name="Wu L."/>
            <person name="Ma J."/>
        </authorList>
    </citation>
    <scope>NUCLEOTIDE SEQUENCE [LARGE SCALE GENOMIC DNA]</scope>
    <source>
        <strain evidence="4">CCUG 59778</strain>
    </source>
</reference>
<keyword evidence="4" id="KW-1185">Reference proteome</keyword>
<proteinExistence type="predicted"/>
<feature type="compositionally biased region" description="Pro residues" evidence="1">
    <location>
        <begin position="13"/>
        <end position="35"/>
    </location>
</feature>
<feature type="region of interest" description="Disordered" evidence="1">
    <location>
        <begin position="1"/>
        <end position="36"/>
    </location>
</feature>
<evidence type="ECO:0000313" key="3">
    <source>
        <dbReference type="EMBL" id="MFC5285912.1"/>
    </source>
</evidence>
<keyword evidence="2" id="KW-0812">Transmembrane</keyword>
<accession>A0ABW0EEU4</accession>
<evidence type="ECO:0008006" key="5">
    <source>
        <dbReference type="Google" id="ProtNLM"/>
    </source>
</evidence>
<organism evidence="3 4">
    <name type="scientific">Actinokineospora guangxiensis</name>
    <dbReference type="NCBI Taxonomy" id="1490288"/>
    <lineage>
        <taxon>Bacteria</taxon>
        <taxon>Bacillati</taxon>
        <taxon>Actinomycetota</taxon>
        <taxon>Actinomycetes</taxon>
        <taxon>Pseudonocardiales</taxon>
        <taxon>Pseudonocardiaceae</taxon>
        <taxon>Actinokineospora</taxon>
    </lineage>
</organism>
<evidence type="ECO:0000256" key="1">
    <source>
        <dbReference type="SAM" id="MobiDB-lite"/>
    </source>
</evidence>
<feature type="compositionally biased region" description="Low complexity" evidence="1">
    <location>
        <begin position="1"/>
        <end position="12"/>
    </location>
</feature>
<dbReference type="Proteomes" id="UP001596157">
    <property type="component" value="Unassembled WGS sequence"/>
</dbReference>
<gene>
    <name evidence="3" type="ORF">ACFPM7_02520</name>
</gene>
<evidence type="ECO:0000313" key="4">
    <source>
        <dbReference type="Proteomes" id="UP001596157"/>
    </source>
</evidence>
<name>A0ABW0EEU4_9PSEU</name>
<sequence length="184" mass="18684">MTGPQWQGQQGPYGPPPHGQPYGPPPPYGQPPYGYPPKKSNAGLIVALVAGSVLLVGGAVAAVMLLSVSPPSAPPPPRAPAVQGTPPGSDAVPPQDREAARGHAEKYVAAINAGDAAAATELSCGQTKPGMVYDYGVEWGPATLVPEPGKVGGVNVVFNLEFAAGHPSSIDVVRERAGGPWCVR</sequence>
<comment type="caution">
    <text evidence="3">The sequence shown here is derived from an EMBL/GenBank/DDBJ whole genome shotgun (WGS) entry which is preliminary data.</text>
</comment>